<dbReference type="EMBL" id="JBJQND010000014">
    <property type="protein sequence ID" value="KAL3855120.1"/>
    <property type="molecule type" value="Genomic_DNA"/>
</dbReference>
<evidence type="ECO:0000259" key="1">
    <source>
        <dbReference type="Pfam" id="PF20478"/>
    </source>
</evidence>
<gene>
    <name evidence="2" type="ORF">ACJMK2_014348</name>
</gene>
<dbReference type="AlphaFoldDB" id="A0ABD3V155"/>
<evidence type="ECO:0000313" key="3">
    <source>
        <dbReference type="Proteomes" id="UP001634394"/>
    </source>
</evidence>
<dbReference type="Pfam" id="PF20478">
    <property type="entry name" value="P2RX7_C"/>
    <property type="match status" value="1"/>
</dbReference>
<dbReference type="PANTHER" id="PTHR36981">
    <property type="entry name" value="ZGC:195170"/>
    <property type="match status" value="1"/>
</dbReference>
<feature type="domain" description="P2X purinoreceptor 7 intracellular" evidence="1">
    <location>
        <begin position="64"/>
        <end position="106"/>
    </location>
</feature>
<dbReference type="InterPro" id="IPR046815">
    <property type="entry name" value="P2RX7_C"/>
</dbReference>
<evidence type="ECO:0000313" key="2">
    <source>
        <dbReference type="EMBL" id="KAL3855120.1"/>
    </source>
</evidence>
<dbReference type="PANTHER" id="PTHR36981:SF1">
    <property type="entry name" value="P2X PURINORECEPTOR 7 INTRACELLULAR DOMAIN-CONTAINING PROTEIN"/>
    <property type="match status" value="1"/>
</dbReference>
<keyword evidence="3" id="KW-1185">Reference proteome</keyword>
<accession>A0ABD3V155</accession>
<organism evidence="2 3">
    <name type="scientific">Sinanodonta woodiana</name>
    <name type="common">Chinese pond mussel</name>
    <name type="synonym">Anodonta woodiana</name>
    <dbReference type="NCBI Taxonomy" id="1069815"/>
    <lineage>
        <taxon>Eukaryota</taxon>
        <taxon>Metazoa</taxon>
        <taxon>Spiralia</taxon>
        <taxon>Lophotrochozoa</taxon>
        <taxon>Mollusca</taxon>
        <taxon>Bivalvia</taxon>
        <taxon>Autobranchia</taxon>
        <taxon>Heteroconchia</taxon>
        <taxon>Palaeoheterodonta</taxon>
        <taxon>Unionida</taxon>
        <taxon>Unionoidea</taxon>
        <taxon>Unionidae</taxon>
        <taxon>Unioninae</taxon>
        <taxon>Sinanodonta</taxon>
    </lineage>
</organism>
<reference evidence="2 3" key="1">
    <citation type="submission" date="2024-11" db="EMBL/GenBank/DDBJ databases">
        <title>Chromosome-level genome assembly of the freshwater bivalve Anodonta woodiana.</title>
        <authorList>
            <person name="Chen X."/>
        </authorList>
    </citation>
    <scope>NUCLEOTIDE SEQUENCE [LARGE SCALE GENOMIC DNA]</scope>
    <source>
        <strain evidence="2">MN2024</strain>
        <tissue evidence="2">Gills</tissue>
    </source>
</reference>
<sequence length="106" mass="12467">MASETDIKPYQFEPLRDDTPIVSIDDDENYMYMLSQSSSDNQDITDINGERTTHIKLVCIYLNQYRQFVSWIWHHLGKGNRRILPSCVISKIRNTFPDPLSYYVGF</sequence>
<dbReference type="Proteomes" id="UP001634394">
    <property type="component" value="Unassembled WGS sequence"/>
</dbReference>
<protein>
    <recommendedName>
        <fullName evidence="1">P2X purinoreceptor 7 intracellular domain-containing protein</fullName>
    </recommendedName>
</protein>
<name>A0ABD3V155_SINWO</name>
<proteinExistence type="predicted"/>
<comment type="caution">
    <text evidence="2">The sequence shown here is derived from an EMBL/GenBank/DDBJ whole genome shotgun (WGS) entry which is preliminary data.</text>
</comment>